<dbReference type="PANTHER" id="PTHR43130">
    <property type="entry name" value="ARAC-FAMILY TRANSCRIPTIONAL REGULATOR"/>
    <property type="match status" value="1"/>
</dbReference>
<keyword evidence="2" id="KW-0238">DNA-binding</keyword>
<feature type="domain" description="HTH araC/xylS-type" evidence="4">
    <location>
        <begin position="238"/>
        <end position="336"/>
    </location>
</feature>
<protein>
    <recommendedName>
        <fullName evidence="4">HTH araC/xylS-type domain-containing protein</fullName>
    </recommendedName>
</protein>
<dbReference type="InterPro" id="IPR018062">
    <property type="entry name" value="HTH_AraC-typ_CS"/>
</dbReference>
<dbReference type="Gene3D" id="3.40.50.880">
    <property type="match status" value="1"/>
</dbReference>
<evidence type="ECO:0000259" key="4">
    <source>
        <dbReference type="PROSITE" id="PS01124"/>
    </source>
</evidence>
<keyword evidence="3" id="KW-0804">Transcription</keyword>
<reference evidence="5 6" key="1">
    <citation type="submission" date="2015-11" db="EMBL/GenBank/DDBJ databases">
        <title>Draft Genome Sequence of the Strain BR 10303 (Bradyrhizobium sp.) isolated from nodules of Centrolobium paraense.</title>
        <authorList>
            <person name="Zelli J.E."/>
            <person name="Simoes-Araujo J.L."/>
            <person name="Barauna A.C."/>
            <person name="Silva K."/>
        </authorList>
    </citation>
    <scope>NUCLEOTIDE SEQUENCE [LARGE SCALE GENOMIC DNA]</scope>
    <source>
        <strain evidence="5 6">BR 10303</strain>
    </source>
</reference>
<dbReference type="SMART" id="SM00342">
    <property type="entry name" value="HTH_ARAC"/>
    <property type="match status" value="1"/>
</dbReference>
<sequence length="339" mass="37165">MTVIVNIVPNPRNRKSPSNRTRRDRSRDRTVALLAYDGVNAFELGMALEVFGLPNVSRDWYRVAVCAERPGVPLAAGSGVKIVADVPFSYLAEVGTIIVPGWLDIEASPSEPVLSALRRAHARGVRIASICSGVFVVAAAGLLDGRRVAAHWAHAEALMRRHPSLRVDSKVLYVDDGDIMSSAGRAAGLDLCIHIVRKDFGAEVANEVARRLVIPAHREGGQAQFIPSPVLAEGDPLAELCAWMRTHLNRDLTIANLAGRARMSRRTFIRRFEEATGTSPGEWVLQERVMRARSLLEATGMSVEDVATAVGFGTSDVLRHHFRTRFDTSPSRYRLGFRA</sequence>
<dbReference type="Pfam" id="PF12833">
    <property type="entry name" value="HTH_18"/>
    <property type="match status" value="1"/>
</dbReference>
<dbReference type="GO" id="GO:0043565">
    <property type="term" value="F:sequence-specific DNA binding"/>
    <property type="evidence" value="ECO:0007669"/>
    <property type="project" value="InterPro"/>
</dbReference>
<dbReference type="EMBL" id="LNCU01000097">
    <property type="protein sequence ID" value="KWV50044.1"/>
    <property type="molecule type" value="Genomic_DNA"/>
</dbReference>
<evidence type="ECO:0000256" key="1">
    <source>
        <dbReference type="ARBA" id="ARBA00023015"/>
    </source>
</evidence>
<dbReference type="InterPro" id="IPR002818">
    <property type="entry name" value="DJ-1/PfpI"/>
</dbReference>
<dbReference type="Proteomes" id="UP000057737">
    <property type="component" value="Unassembled WGS sequence"/>
</dbReference>
<dbReference type="OrthoDB" id="186587at2"/>
<dbReference type="Gene3D" id="1.10.10.60">
    <property type="entry name" value="Homeodomain-like"/>
    <property type="match status" value="1"/>
</dbReference>
<dbReference type="SUPFAM" id="SSF52317">
    <property type="entry name" value="Class I glutamine amidotransferase-like"/>
    <property type="match status" value="1"/>
</dbReference>
<dbReference type="PROSITE" id="PS01124">
    <property type="entry name" value="HTH_ARAC_FAMILY_2"/>
    <property type="match status" value="1"/>
</dbReference>
<name>A0A120FK40_9BRAD</name>
<gene>
    <name evidence="5" type="ORF">AS156_14850</name>
</gene>
<dbReference type="PANTHER" id="PTHR43130:SF3">
    <property type="entry name" value="HTH-TYPE TRANSCRIPTIONAL REGULATOR RV1931C"/>
    <property type="match status" value="1"/>
</dbReference>
<dbReference type="Pfam" id="PF01965">
    <property type="entry name" value="DJ-1_PfpI"/>
    <property type="match status" value="1"/>
</dbReference>
<dbReference type="PROSITE" id="PS00041">
    <property type="entry name" value="HTH_ARAC_FAMILY_1"/>
    <property type="match status" value="1"/>
</dbReference>
<dbReference type="AlphaFoldDB" id="A0A120FK40"/>
<dbReference type="GO" id="GO:0003700">
    <property type="term" value="F:DNA-binding transcription factor activity"/>
    <property type="evidence" value="ECO:0007669"/>
    <property type="project" value="InterPro"/>
</dbReference>
<dbReference type="InterPro" id="IPR052158">
    <property type="entry name" value="INH-QAR"/>
</dbReference>
<proteinExistence type="predicted"/>
<evidence type="ECO:0000313" key="5">
    <source>
        <dbReference type="EMBL" id="KWV50044.1"/>
    </source>
</evidence>
<comment type="caution">
    <text evidence="5">The sequence shown here is derived from an EMBL/GenBank/DDBJ whole genome shotgun (WGS) entry which is preliminary data.</text>
</comment>
<dbReference type="RefSeq" id="WP_066511946.1">
    <property type="nucleotide sequence ID" value="NZ_LNCU01000097.1"/>
</dbReference>
<dbReference type="InterPro" id="IPR009057">
    <property type="entry name" value="Homeodomain-like_sf"/>
</dbReference>
<accession>A0A120FK40</accession>
<keyword evidence="1" id="KW-0805">Transcription regulation</keyword>
<dbReference type="SUPFAM" id="SSF46689">
    <property type="entry name" value="Homeodomain-like"/>
    <property type="match status" value="2"/>
</dbReference>
<evidence type="ECO:0000256" key="3">
    <source>
        <dbReference type="ARBA" id="ARBA00023163"/>
    </source>
</evidence>
<keyword evidence="6" id="KW-1185">Reference proteome</keyword>
<dbReference type="CDD" id="cd03137">
    <property type="entry name" value="GATase1_AraC_1"/>
    <property type="match status" value="1"/>
</dbReference>
<evidence type="ECO:0000313" key="6">
    <source>
        <dbReference type="Proteomes" id="UP000057737"/>
    </source>
</evidence>
<organism evidence="5 6">
    <name type="scientific">Bradyrhizobium macuxiense</name>
    <dbReference type="NCBI Taxonomy" id="1755647"/>
    <lineage>
        <taxon>Bacteria</taxon>
        <taxon>Pseudomonadati</taxon>
        <taxon>Pseudomonadota</taxon>
        <taxon>Alphaproteobacteria</taxon>
        <taxon>Hyphomicrobiales</taxon>
        <taxon>Nitrobacteraceae</taxon>
        <taxon>Bradyrhizobium</taxon>
    </lineage>
</organism>
<dbReference type="InterPro" id="IPR018060">
    <property type="entry name" value="HTH_AraC"/>
</dbReference>
<evidence type="ECO:0000256" key="2">
    <source>
        <dbReference type="ARBA" id="ARBA00023125"/>
    </source>
</evidence>
<dbReference type="InterPro" id="IPR029062">
    <property type="entry name" value="Class_I_gatase-like"/>
</dbReference>